<organism evidence="7 8">
    <name type="scientific">Phytophthora citrophthora</name>
    <dbReference type="NCBI Taxonomy" id="4793"/>
    <lineage>
        <taxon>Eukaryota</taxon>
        <taxon>Sar</taxon>
        <taxon>Stramenopiles</taxon>
        <taxon>Oomycota</taxon>
        <taxon>Peronosporomycetes</taxon>
        <taxon>Peronosporales</taxon>
        <taxon>Peronosporaceae</taxon>
        <taxon>Phytophthora</taxon>
    </lineage>
</organism>
<dbReference type="Pfam" id="PF13202">
    <property type="entry name" value="EF-hand_5"/>
    <property type="match status" value="1"/>
</dbReference>
<dbReference type="InterPro" id="IPR018247">
    <property type="entry name" value="EF_Hand_1_Ca_BS"/>
</dbReference>
<feature type="domain" description="EF-hand" evidence="6">
    <location>
        <begin position="188"/>
        <end position="223"/>
    </location>
</feature>
<evidence type="ECO:0000313" key="7">
    <source>
        <dbReference type="EMBL" id="KAK1943211.1"/>
    </source>
</evidence>
<name>A0AAD9GRM2_9STRA</name>
<dbReference type="AlphaFoldDB" id="A0AAD9GRM2"/>
<feature type="compositionally biased region" description="Polar residues" evidence="5">
    <location>
        <begin position="445"/>
        <end position="461"/>
    </location>
</feature>
<keyword evidence="8" id="KW-1185">Reference proteome</keyword>
<keyword evidence="4" id="KW-0175">Coiled coil</keyword>
<feature type="compositionally biased region" description="Polar residues" evidence="5">
    <location>
        <begin position="406"/>
        <end position="418"/>
    </location>
</feature>
<dbReference type="PANTHER" id="PTHR34524:SF6">
    <property type="entry name" value="CALCYPHOSINE LIKE"/>
    <property type="match status" value="1"/>
</dbReference>
<dbReference type="PANTHER" id="PTHR34524">
    <property type="entry name" value="CALCYPHOSIN"/>
    <property type="match status" value="1"/>
</dbReference>
<feature type="domain" description="EF-hand" evidence="6">
    <location>
        <begin position="316"/>
        <end position="351"/>
    </location>
</feature>
<accession>A0AAD9GRM2</accession>
<feature type="domain" description="EF-hand" evidence="6">
    <location>
        <begin position="73"/>
        <end position="108"/>
    </location>
</feature>
<sequence length="574" mass="66264">MYLRQANDFDGVFKSKSKPPLVASPVSAAGTDANSQVRWAVKMAPTTPVDQEISPVEPAEMKDLRRLLRERYGEKRSIRQAFLTWDIDKDGRLCVKELQDMLTRLGFEQTLGKKKVDAILQHVVSMPTGSLLYDDFCGFVRDAAEQNLHRSNLHDFSSNRRTANESKVDDIVPASDPDCVVSLLRSKYESRRFHQVFRDWDIDKSGGVTMAEIESNLRRQGLRIAKPQLMKLFNSYDLNHDGRLLYNEFMCLMYGPVHEQRYSYLAEQRRKKQQEKRPMHEGDSLSFFRTPGTPQQTNHSAEDPGFRATLQCKLKAFASRLNDAYAAFDDDHNGKLSYRELCHGLQELGLDLTERECLHLATYVDADRNGEISFKEFCDVFSSGEASNERRRSTFTDDEDKRVEEQTPSDPKTHTNQQCRPCKIFDFSHLTRRTKIPTRCGRTPYANTSGIISSNQEDNSSPARFVTEAQLYGSGSSRRPTQGTTTLGQEEKLRRDSANINRLQRLRVQLEQYEDRARPLQDSYNLAQERRVRTLRRHQESYQQRIEEQRPRQVLSPARRDTQMTHLRSTAPFV</sequence>
<dbReference type="EMBL" id="JASMQC010000007">
    <property type="protein sequence ID" value="KAK1943211.1"/>
    <property type="molecule type" value="Genomic_DNA"/>
</dbReference>
<feature type="coiled-coil region" evidence="4">
    <location>
        <begin position="503"/>
        <end position="530"/>
    </location>
</feature>
<evidence type="ECO:0000256" key="2">
    <source>
        <dbReference type="ARBA" id="ARBA00022737"/>
    </source>
</evidence>
<feature type="region of interest" description="Disordered" evidence="5">
    <location>
        <begin position="441"/>
        <end position="461"/>
    </location>
</feature>
<protein>
    <submittedName>
        <fullName evidence="7">EF-hand calcium-binding domain-containing protein 6</fullName>
    </submittedName>
</protein>
<feature type="compositionally biased region" description="Basic and acidic residues" evidence="5">
    <location>
        <begin position="389"/>
        <end position="405"/>
    </location>
</feature>
<evidence type="ECO:0000256" key="4">
    <source>
        <dbReference type="SAM" id="Coils"/>
    </source>
</evidence>
<proteinExistence type="predicted"/>
<dbReference type="Pfam" id="PF13499">
    <property type="entry name" value="EF-hand_7"/>
    <property type="match status" value="2"/>
</dbReference>
<dbReference type="InterPro" id="IPR002048">
    <property type="entry name" value="EF_hand_dom"/>
</dbReference>
<dbReference type="SUPFAM" id="SSF47473">
    <property type="entry name" value="EF-hand"/>
    <property type="match status" value="2"/>
</dbReference>
<keyword evidence="3" id="KW-0106">Calcium</keyword>
<evidence type="ECO:0000256" key="1">
    <source>
        <dbReference type="ARBA" id="ARBA00022723"/>
    </source>
</evidence>
<dbReference type="PROSITE" id="PS00018">
    <property type="entry name" value="EF_HAND_1"/>
    <property type="match status" value="3"/>
</dbReference>
<reference evidence="7" key="1">
    <citation type="submission" date="2023-08" db="EMBL/GenBank/DDBJ databases">
        <title>Reference Genome Resource for the Citrus Pathogen Phytophthora citrophthora.</title>
        <authorList>
            <person name="Moller H."/>
            <person name="Coetzee B."/>
            <person name="Rose L.J."/>
            <person name="Van Niekerk J.M."/>
        </authorList>
    </citation>
    <scope>NUCLEOTIDE SEQUENCE</scope>
    <source>
        <strain evidence="7">STE-U-9442</strain>
    </source>
</reference>
<dbReference type="GO" id="GO:0005509">
    <property type="term" value="F:calcium ion binding"/>
    <property type="evidence" value="ECO:0007669"/>
    <property type="project" value="InterPro"/>
</dbReference>
<gene>
    <name evidence="7" type="ORF">P3T76_004607</name>
</gene>
<evidence type="ECO:0000256" key="5">
    <source>
        <dbReference type="SAM" id="MobiDB-lite"/>
    </source>
</evidence>
<dbReference type="SMART" id="SM00054">
    <property type="entry name" value="EFh"/>
    <property type="match status" value="5"/>
</dbReference>
<evidence type="ECO:0000256" key="3">
    <source>
        <dbReference type="ARBA" id="ARBA00022837"/>
    </source>
</evidence>
<feature type="region of interest" description="Disordered" evidence="5">
    <location>
        <begin position="269"/>
        <end position="303"/>
    </location>
</feature>
<comment type="caution">
    <text evidence="7">The sequence shown here is derived from an EMBL/GenBank/DDBJ whole genome shotgun (WGS) entry which is preliminary data.</text>
</comment>
<dbReference type="CDD" id="cd00051">
    <property type="entry name" value="EFh"/>
    <property type="match status" value="2"/>
</dbReference>
<feature type="compositionally biased region" description="Basic and acidic residues" evidence="5">
    <location>
        <begin position="540"/>
        <end position="551"/>
    </location>
</feature>
<dbReference type="InterPro" id="IPR011992">
    <property type="entry name" value="EF-hand-dom_pair"/>
</dbReference>
<dbReference type="Proteomes" id="UP001259832">
    <property type="component" value="Unassembled WGS sequence"/>
</dbReference>
<keyword evidence="1" id="KW-0479">Metal-binding</keyword>
<dbReference type="InterPro" id="IPR051581">
    <property type="entry name" value="Ca-bind"/>
</dbReference>
<evidence type="ECO:0000313" key="8">
    <source>
        <dbReference type="Proteomes" id="UP001259832"/>
    </source>
</evidence>
<evidence type="ECO:0000259" key="6">
    <source>
        <dbReference type="PROSITE" id="PS50222"/>
    </source>
</evidence>
<keyword evidence="2" id="KW-0677">Repeat</keyword>
<dbReference type="PROSITE" id="PS50222">
    <property type="entry name" value="EF_HAND_2"/>
    <property type="match status" value="5"/>
</dbReference>
<dbReference type="Gene3D" id="1.10.238.10">
    <property type="entry name" value="EF-hand"/>
    <property type="match status" value="3"/>
</dbReference>
<feature type="domain" description="EF-hand" evidence="6">
    <location>
        <begin position="352"/>
        <end position="387"/>
    </location>
</feature>
<feature type="region of interest" description="Disordered" evidence="5">
    <location>
        <begin position="540"/>
        <end position="574"/>
    </location>
</feature>
<feature type="domain" description="EF-hand" evidence="6">
    <location>
        <begin position="224"/>
        <end position="259"/>
    </location>
</feature>
<feature type="region of interest" description="Disordered" evidence="5">
    <location>
        <begin position="389"/>
        <end position="418"/>
    </location>
</feature>